<name>A0AAX3BDL0_9SPIR</name>
<dbReference type="AlphaFoldDB" id="A0AAX3BDL0"/>
<dbReference type="EMBL" id="CP073355">
    <property type="protein sequence ID" value="URA10301.1"/>
    <property type="molecule type" value="Genomic_DNA"/>
</dbReference>
<evidence type="ECO:0000313" key="2">
    <source>
        <dbReference type="Proteomes" id="UP001056539"/>
    </source>
</evidence>
<dbReference type="KEGG" id="taqu:KDW03_00405"/>
<accession>A0AAX3BDL0</accession>
<dbReference type="InterPro" id="IPR036086">
    <property type="entry name" value="ParB/Sulfiredoxin_sf"/>
</dbReference>
<organism evidence="1 2">
    <name type="scientific">Thermospira aquatica</name>
    <dbReference type="NCBI Taxonomy" id="2828656"/>
    <lineage>
        <taxon>Bacteria</taxon>
        <taxon>Pseudomonadati</taxon>
        <taxon>Spirochaetota</taxon>
        <taxon>Spirochaetia</taxon>
        <taxon>Brevinematales</taxon>
        <taxon>Thermospiraceae</taxon>
        <taxon>Thermospira</taxon>
    </lineage>
</organism>
<keyword evidence="2" id="KW-1185">Reference proteome</keyword>
<dbReference type="SUPFAM" id="SSF110849">
    <property type="entry name" value="ParB/Sulfiredoxin"/>
    <property type="match status" value="1"/>
</dbReference>
<proteinExistence type="predicted"/>
<dbReference type="RefSeq" id="WP_271435432.1">
    <property type="nucleotide sequence ID" value="NZ_CP073355.1"/>
</dbReference>
<sequence>MNNQVNFYNKARWDFEKAKNKAFFSRLLKTLFSQNDELLRFDEVKHLLAPHGMAYRGVKSIPLDKIVGSEGRYQDFDSNFLPIHEHNRQRWENIDVAHLKEITLPPIKVYKVGDFYFVRDGNHRVSVARQLGMEFIDAEITELFVKVPIQTEKLDQKSLLIAEGYRFFLEKTQIDKVVPGETFSLTNPWGYYRLVEHINTYKYLLEEKFCRAFSMQEAAKEWYQNLYRSVRDMIRKNKILKYFPGRTEGDLYIWIMDHWHYLKERYGPIDLIVAMEDYTRKFGKKSWWERLRSFFVRQKGEKRDEAQTGFDRR</sequence>
<gene>
    <name evidence="1" type="ORF">KDW03_00405</name>
</gene>
<protein>
    <submittedName>
        <fullName evidence="1">Transcriptional regulator</fullName>
    </submittedName>
</protein>
<evidence type="ECO:0000313" key="1">
    <source>
        <dbReference type="EMBL" id="URA10301.1"/>
    </source>
</evidence>
<dbReference type="Proteomes" id="UP001056539">
    <property type="component" value="Chromosome"/>
</dbReference>
<reference evidence="1" key="2">
    <citation type="submission" date="2022-06" db="EMBL/GenBank/DDBJ databases">
        <title>Thermospira aquatica gen. nov., sp. nov.</title>
        <authorList>
            <person name="Ben Ali Gam Z."/>
            <person name="Labat M."/>
        </authorList>
    </citation>
    <scope>NUCLEOTIDE SEQUENCE</scope>
    <source>
        <strain evidence="1">F1F22</strain>
    </source>
</reference>
<reference evidence="1" key="1">
    <citation type="submission" date="2021-04" db="EMBL/GenBank/DDBJ databases">
        <authorList>
            <person name="Postec A."/>
        </authorList>
    </citation>
    <scope>NUCLEOTIDE SEQUENCE</scope>
    <source>
        <strain evidence="1">F1F22</strain>
    </source>
</reference>